<dbReference type="Gene3D" id="3.10.10.10">
    <property type="entry name" value="HIV Type 1 Reverse Transcriptase, subunit A, domain 1"/>
    <property type="match status" value="1"/>
</dbReference>
<evidence type="ECO:0000313" key="2">
    <source>
        <dbReference type="EMBL" id="CAB3993644.1"/>
    </source>
</evidence>
<dbReference type="SUPFAM" id="SSF56672">
    <property type="entry name" value="DNA/RNA polymerases"/>
    <property type="match status" value="1"/>
</dbReference>
<accession>A0A7D9HZ18</accession>
<sequence length="675" mass="76269">MATALPTFPSFDPNADQGAPGVRFKKYIARFRNLIVATDIDDPKRQKALLLHYIGEEVNDIFETLTVSEPAEEETVLDVTIKALSEYFTPKQNPVFEEYKFRNAKQTHDEALMTYYTRLKQLSLTCEFHDADREIKSQIIQHGRSQRLRRKALIDPTITLAKLLEMGKAAELADSQAANLERTENVSHFTTGSSKNHNKARLQSRSPGTRVKCRNCGGTYPHEGGKTACPAYGKECRSCGKLNHFQSVCLQDRQRSNPTKPRQRRYPQTAERQDVRAMDNTAETDYSDDSDEVGVFRINVNNMTSDRNKHPLFDVTIEGTLLTIMADSGSSINILDEQDYNKLSPRPSLEQTRIKVYPYQTETPLPVLGQFTSTVASETVNRTETFYVVKGTSGSLLSWRTSTDLQLLKVVKPITYQNLPTVEQLTTQYQDLFQGLGKLKDYQVQLHIDEGVPPVAQPHRRVPFHVPKQHEEQLSQDEKLGVIERRGGPNPLGIAYCCGTKAQVTRKAVQRERHITPTIKEIIADLNGANVFSKLDLNQGYNQLELAPESRYITTFSTQLGLMRYKRLNFGISSAAEIFLNAIRESLDFIPGAINISDDILVFGKTQKEHDQALAAVFQRLRERGLTLNKLKCEYSKNSLEFFGYVFGADGNGPRSKESPRYPKPQSPNVSHRSP</sequence>
<feature type="region of interest" description="Disordered" evidence="1">
    <location>
        <begin position="252"/>
        <end position="288"/>
    </location>
</feature>
<dbReference type="PANTHER" id="PTHR37984">
    <property type="entry name" value="PROTEIN CBG26694"/>
    <property type="match status" value="1"/>
</dbReference>
<name>A0A7D9HZ18_PARCT</name>
<evidence type="ECO:0000313" key="3">
    <source>
        <dbReference type="Proteomes" id="UP001152795"/>
    </source>
</evidence>
<dbReference type="InterPro" id="IPR021109">
    <property type="entry name" value="Peptidase_aspartic_dom_sf"/>
</dbReference>
<protein>
    <submittedName>
        <fullName evidence="2">Uncharacterized protein</fullName>
    </submittedName>
</protein>
<dbReference type="InterPro" id="IPR000477">
    <property type="entry name" value="RT_dom"/>
</dbReference>
<feature type="region of interest" description="Disordered" evidence="1">
    <location>
        <begin position="652"/>
        <end position="675"/>
    </location>
</feature>
<dbReference type="OrthoDB" id="10060843at2759"/>
<feature type="region of interest" description="Disordered" evidence="1">
    <location>
        <begin position="188"/>
        <end position="208"/>
    </location>
</feature>
<dbReference type="Proteomes" id="UP001152795">
    <property type="component" value="Unassembled WGS sequence"/>
</dbReference>
<reference evidence="2" key="1">
    <citation type="submission" date="2020-04" db="EMBL/GenBank/DDBJ databases">
        <authorList>
            <person name="Alioto T."/>
            <person name="Alioto T."/>
            <person name="Gomez Garrido J."/>
        </authorList>
    </citation>
    <scope>NUCLEOTIDE SEQUENCE</scope>
    <source>
        <strain evidence="2">A484AB</strain>
    </source>
</reference>
<dbReference type="InterPro" id="IPR043502">
    <property type="entry name" value="DNA/RNA_pol_sf"/>
</dbReference>
<dbReference type="Pfam" id="PF00078">
    <property type="entry name" value="RVT_1"/>
    <property type="match status" value="1"/>
</dbReference>
<dbReference type="PANTHER" id="PTHR37984:SF11">
    <property type="entry name" value="INTEGRASE CATALYTIC DOMAIN-CONTAINING PROTEIN"/>
    <property type="match status" value="1"/>
</dbReference>
<organism evidence="2 3">
    <name type="scientific">Paramuricea clavata</name>
    <name type="common">Red gorgonian</name>
    <name type="synonym">Violescent sea-whip</name>
    <dbReference type="NCBI Taxonomy" id="317549"/>
    <lineage>
        <taxon>Eukaryota</taxon>
        <taxon>Metazoa</taxon>
        <taxon>Cnidaria</taxon>
        <taxon>Anthozoa</taxon>
        <taxon>Octocorallia</taxon>
        <taxon>Malacalcyonacea</taxon>
        <taxon>Plexauridae</taxon>
        <taxon>Paramuricea</taxon>
    </lineage>
</organism>
<gene>
    <name evidence="2" type="ORF">PACLA_8A023948</name>
</gene>
<dbReference type="AlphaFoldDB" id="A0A7D9HZ18"/>
<keyword evidence="3" id="KW-1185">Reference proteome</keyword>
<dbReference type="InterPro" id="IPR050951">
    <property type="entry name" value="Retrovirus_Pol_polyprotein"/>
</dbReference>
<dbReference type="CDD" id="cd01647">
    <property type="entry name" value="RT_LTR"/>
    <property type="match status" value="1"/>
</dbReference>
<dbReference type="SUPFAM" id="SSF50630">
    <property type="entry name" value="Acid proteases"/>
    <property type="match status" value="1"/>
</dbReference>
<dbReference type="InterPro" id="IPR043128">
    <property type="entry name" value="Rev_trsase/Diguanyl_cyclase"/>
</dbReference>
<dbReference type="EMBL" id="CACRXK020002299">
    <property type="protein sequence ID" value="CAB3993644.1"/>
    <property type="molecule type" value="Genomic_DNA"/>
</dbReference>
<evidence type="ECO:0000256" key="1">
    <source>
        <dbReference type="SAM" id="MobiDB-lite"/>
    </source>
</evidence>
<comment type="caution">
    <text evidence="2">The sequence shown here is derived from an EMBL/GenBank/DDBJ whole genome shotgun (WGS) entry which is preliminary data.</text>
</comment>
<proteinExistence type="predicted"/>
<dbReference type="Gene3D" id="3.30.70.270">
    <property type="match status" value="1"/>
</dbReference>